<dbReference type="NCBIfam" id="NF037995">
    <property type="entry name" value="TRAP_S1"/>
    <property type="match status" value="1"/>
</dbReference>
<dbReference type="GO" id="GO:0055085">
    <property type="term" value="P:transmembrane transport"/>
    <property type="evidence" value="ECO:0007669"/>
    <property type="project" value="InterPro"/>
</dbReference>
<organism evidence="3 4">
    <name type="scientific">Martelella mediterranea DSM 17316</name>
    <dbReference type="NCBI Taxonomy" id="1122214"/>
    <lineage>
        <taxon>Bacteria</taxon>
        <taxon>Pseudomonadati</taxon>
        <taxon>Pseudomonadota</taxon>
        <taxon>Alphaproteobacteria</taxon>
        <taxon>Hyphomicrobiales</taxon>
        <taxon>Aurantimonadaceae</taxon>
        <taxon>Martelella</taxon>
    </lineage>
</organism>
<dbReference type="Pfam" id="PF03480">
    <property type="entry name" value="DctP"/>
    <property type="match status" value="1"/>
</dbReference>
<dbReference type="eggNOG" id="COG1638">
    <property type="taxonomic scope" value="Bacteria"/>
</dbReference>
<dbReference type="Proteomes" id="UP000191135">
    <property type="component" value="Chromosome"/>
</dbReference>
<keyword evidence="1 2" id="KW-0732">Signal</keyword>
<dbReference type="PANTHER" id="PTHR33376:SF5">
    <property type="entry name" value="EXTRACYTOPLASMIC SOLUTE RECEPTOR PROTEIN"/>
    <property type="match status" value="1"/>
</dbReference>
<dbReference type="Gene3D" id="3.40.190.170">
    <property type="entry name" value="Bacterial extracellular solute-binding protein, family 7"/>
    <property type="match status" value="1"/>
</dbReference>
<evidence type="ECO:0000256" key="2">
    <source>
        <dbReference type="SAM" id="SignalP"/>
    </source>
</evidence>
<feature type="signal peptide" evidence="2">
    <location>
        <begin position="1"/>
        <end position="26"/>
    </location>
</feature>
<dbReference type="EMBL" id="CP020330">
    <property type="protein sequence ID" value="AQZ49423.1"/>
    <property type="molecule type" value="Genomic_DNA"/>
</dbReference>
<dbReference type="InterPro" id="IPR018389">
    <property type="entry name" value="DctP_fam"/>
</dbReference>
<keyword evidence="4" id="KW-1185">Reference proteome</keyword>
<dbReference type="InterPro" id="IPR038404">
    <property type="entry name" value="TRAP_DctP_sf"/>
</dbReference>
<dbReference type="PANTHER" id="PTHR33376">
    <property type="match status" value="1"/>
</dbReference>
<feature type="chain" id="PRO_5010705437" evidence="2">
    <location>
        <begin position="27"/>
        <end position="336"/>
    </location>
</feature>
<dbReference type="CDD" id="cd13603">
    <property type="entry name" value="PBP2_TRAP_Siap_TeaA_like"/>
    <property type="match status" value="1"/>
</dbReference>
<evidence type="ECO:0000313" key="3">
    <source>
        <dbReference type="EMBL" id="AQZ49423.1"/>
    </source>
</evidence>
<gene>
    <name evidence="3" type="primary">dctP_1</name>
    <name evidence="3" type="ORF">Mame_00038</name>
</gene>
<evidence type="ECO:0000313" key="4">
    <source>
        <dbReference type="Proteomes" id="UP000191135"/>
    </source>
</evidence>
<evidence type="ECO:0000256" key="1">
    <source>
        <dbReference type="ARBA" id="ARBA00022729"/>
    </source>
</evidence>
<dbReference type="AlphaFoldDB" id="A0A1U9YVF5"/>
<dbReference type="KEGG" id="mmed:Mame_00038"/>
<sequence length="336" mass="37518" precursor="true">MSLIARIAGVATIAITTATMAQTASAADVWRLSSMMTPDSFEGKAYQKFADLVSEYTDGEIEVKIYPNEQIGSMDSVIEQLSQGIIQLAPSSLSFMSRWEDSIRYASAPFLFDNYDQWSNFIDGELFQSWLGEVEDKANITVLGSIPEMPRGTFRTLLSNKPVETVDDIKGLKLRQFQDQLVIDAWTYLGAEVRVLPWGEVYDGINRGIVDAVTSPAELIESTRFYEVAPNIIRTDEYPQAVAWMMNAKAWDKLTPEQQDALERAHSEASAYARELLEEQAATLESDLEAKDGVTVNLDFDTTQFSDRMAAFYQQRADNGELPEGLLDAVQAAKQE</sequence>
<protein>
    <submittedName>
        <fullName evidence="3">C4-dicarboxylate-binding periplasmic protein</fullName>
    </submittedName>
</protein>
<reference evidence="3 4" key="1">
    <citation type="submission" date="2017-03" db="EMBL/GenBank/DDBJ databases">
        <title>Foreign affairs: Plasmid Transfer between Roseobacters and Rhizobia.</title>
        <authorList>
            <person name="Bartling P."/>
            <person name="Bunk B."/>
            <person name="Overmann J."/>
            <person name="Brinkmann H."/>
            <person name="Petersen J."/>
        </authorList>
    </citation>
    <scope>NUCLEOTIDE SEQUENCE [LARGE SCALE GENOMIC DNA]</scope>
    <source>
        <strain evidence="3 4">MACL11</strain>
    </source>
</reference>
<accession>A0A1U9YVF5</accession>
<name>A0A1U9YVF5_9HYPH</name>
<dbReference type="STRING" id="1122214.Mame_00038"/>
<dbReference type="RefSeq" id="WP_018063529.1">
    <property type="nucleotide sequence ID" value="NZ_AQWH01000003.1"/>
</dbReference>
<proteinExistence type="predicted"/>